<proteinExistence type="predicted"/>
<keyword evidence="3" id="KW-1185">Reference proteome</keyword>
<feature type="region of interest" description="Disordered" evidence="1">
    <location>
        <begin position="16"/>
        <end position="64"/>
    </location>
</feature>
<evidence type="ECO:0000256" key="1">
    <source>
        <dbReference type="SAM" id="MobiDB-lite"/>
    </source>
</evidence>
<sequence length="268" mass="28597">MVKKSEESLEKFFRSCLDQGAAPPGQGRRGAPCPPGSPQENDTASVSSSTVSSPVTSPVPLGTNSDVASRVVTKRKRKPGCKELFSVFADTVRSSATTSLVCASSASPVLVSGTFSGPLVGRVDAVGANDKDKDKYLVKEDQSMESVSRARQGRAVGCRLGLALLSSRAANKGAFAKDCDLEPSTLRDYRRGARRMAILATQVSPAVWDLELLVDAWTALCRINRASFKHSLSTIKACLDVEALEANLDAESRAEILAFAEELFRLEA</sequence>
<evidence type="ECO:0000313" key="3">
    <source>
        <dbReference type="Proteomes" id="UP000078561"/>
    </source>
</evidence>
<gene>
    <name evidence="2" type="primary">ABSGL_01291.1 scaffold 1223</name>
</gene>
<dbReference type="Proteomes" id="UP000078561">
    <property type="component" value="Unassembled WGS sequence"/>
</dbReference>
<dbReference type="EMBL" id="LT550481">
    <property type="protein sequence ID" value="SAL95950.1"/>
    <property type="molecule type" value="Genomic_DNA"/>
</dbReference>
<organism evidence="2">
    <name type="scientific">Absidia glauca</name>
    <name type="common">Pin mould</name>
    <dbReference type="NCBI Taxonomy" id="4829"/>
    <lineage>
        <taxon>Eukaryota</taxon>
        <taxon>Fungi</taxon>
        <taxon>Fungi incertae sedis</taxon>
        <taxon>Mucoromycota</taxon>
        <taxon>Mucoromycotina</taxon>
        <taxon>Mucoromycetes</taxon>
        <taxon>Mucorales</taxon>
        <taxon>Cunninghamellaceae</taxon>
        <taxon>Absidia</taxon>
    </lineage>
</organism>
<name>A0A168L327_ABSGL</name>
<dbReference type="AlphaFoldDB" id="A0A168L327"/>
<protein>
    <submittedName>
        <fullName evidence="2">Uncharacterized protein</fullName>
    </submittedName>
</protein>
<dbReference type="InParanoid" id="A0A168L327"/>
<accession>A0A168L327</accession>
<feature type="compositionally biased region" description="Low complexity" evidence="1">
    <location>
        <begin position="45"/>
        <end position="60"/>
    </location>
</feature>
<reference evidence="2" key="1">
    <citation type="submission" date="2016-04" db="EMBL/GenBank/DDBJ databases">
        <authorList>
            <person name="Evans L.H."/>
            <person name="Alamgir A."/>
            <person name="Owens N."/>
            <person name="Weber N.D."/>
            <person name="Virtaneva K."/>
            <person name="Barbian K."/>
            <person name="Babar A."/>
            <person name="Rosenke K."/>
        </authorList>
    </citation>
    <scope>NUCLEOTIDE SEQUENCE [LARGE SCALE GENOMIC DNA]</scope>
    <source>
        <strain evidence="2">CBS 101.48</strain>
    </source>
</reference>
<feature type="compositionally biased region" description="Low complexity" evidence="1">
    <location>
        <begin position="19"/>
        <end position="31"/>
    </location>
</feature>
<evidence type="ECO:0000313" key="2">
    <source>
        <dbReference type="EMBL" id="SAL95950.1"/>
    </source>
</evidence>